<feature type="region of interest" description="Disordered" evidence="1">
    <location>
        <begin position="1"/>
        <end position="62"/>
    </location>
</feature>
<feature type="compositionally biased region" description="Basic and acidic residues" evidence="1">
    <location>
        <begin position="24"/>
        <end position="34"/>
    </location>
</feature>
<proteinExistence type="predicted"/>
<evidence type="ECO:0000313" key="3">
    <source>
        <dbReference type="Proteomes" id="UP001151760"/>
    </source>
</evidence>
<evidence type="ECO:0000256" key="1">
    <source>
        <dbReference type="SAM" id="MobiDB-lite"/>
    </source>
</evidence>
<dbReference type="Proteomes" id="UP001151760">
    <property type="component" value="Unassembled WGS sequence"/>
</dbReference>
<comment type="caution">
    <text evidence="2">The sequence shown here is derived from an EMBL/GenBank/DDBJ whole genome shotgun (WGS) entry which is preliminary data.</text>
</comment>
<sequence>MRKKFDQSSEEPIGEGLLLNQRTGEGDYTEKNSDRPFPPPEQSYYPKREELDKDKRENCGPVSMVPPVPFQYEVDEKEEKLIPLRILKFFQKLAENLLLQVSKHKNDKMMFGNSIKFSKQQLEVDVEEILREVEGGRGRGEVRGDKKWNSGAMIVESLGTLALLATKWNKMINEANYDQMKNGIAFDDGMGNDSRFTG</sequence>
<dbReference type="EMBL" id="BQNB010018531">
    <property type="protein sequence ID" value="GJT75443.1"/>
    <property type="molecule type" value="Genomic_DNA"/>
</dbReference>
<evidence type="ECO:0000313" key="2">
    <source>
        <dbReference type="EMBL" id="GJT75443.1"/>
    </source>
</evidence>
<protein>
    <submittedName>
        <fullName evidence="2">Uncharacterized protein</fullName>
    </submittedName>
</protein>
<reference evidence="2" key="1">
    <citation type="journal article" date="2022" name="Int. J. Mol. Sci.">
        <title>Draft Genome of Tanacetum Coccineum: Genomic Comparison of Closely Related Tanacetum-Family Plants.</title>
        <authorList>
            <person name="Yamashiro T."/>
            <person name="Shiraishi A."/>
            <person name="Nakayama K."/>
            <person name="Satake H."/>
        </authorList>
    </citation>
    <scope>NUCLEOTIDE SEQUENCE</scope>
</reference>
<gene>
    <name evidence="2" type="ORF">Tco_1042168</name>
</gene>
<name>A0ABQ5GKX5_9ASTR</name>
<keyword evidence="3" id="KW-1185">Reference proteome</keyword>
<reference evidence="2" key="2">
    <citation type="submission" date="2022-01" db="EMBL/GenBank/DDBJ databases">
        <authorList>
            <person name="Yamashiro T."/>
            <person name="Shiraishi A."/>
            <person name="Satake H."/>
            <person name="Nakayama K."/>
        </authorList>
    </citation>
    <scope>NUCLEOTIDE SEQUENCE</scope>
</reference>
<feature type="compositionally biased region" description="Basic and acidic residues" evidence="1">
    <location>
        <begin position="46"/>
        <end position="58"/>
    </location>
</feature>
<accession>A0ABQ5GKX5</accession>
<organism evidence="2 3">
    <name type="scientific">Tanacetum coccineum</name>
    <dbReference type="NCBI Taxonomy" id="301880"/>
    <lineage>
        <taxon>Eukaryota</taxon>
        <taxon>Viridiplantae</taxon>
        <taxon>Streptophyta</taxon>
        <taxon>Embryophyta</taxon>
        <taxon>Tracheophyta</taxon>
        <taxon>Spermatophyta</taxon>
        <taxon>Magnoliopsida</taxon>
        <taxon>eudicotyledons</taxon>
        <taxon>Gunneridae</taxon>
        <taxon>Pentapetalae</taxon>
        <taxon>asterids</taxon>
        <taxon>campanulids</taxon>
        <taxon>Asterales</taxon>
        <taxon>Asteraceae</taxon>
        <taxon>Asteroideae</taxon>
        <taxon>Anthemideae</taxon>
        <taxon>Anthemidinae</taxon>
        <taxon>Tanacetum</taxon>
    </lineage>
</organism>